<proteinExistence type="predicted"/>
<dbReference type="InterPro" id="IPR050365">
    <property type="entry name" value="TIM50"/>
</dbReference>
<protein>
    <submittedName>
        <fullName evidence="2">Putative phosphatase</fullName>
    </submittedName>
</protein>
<gene>
    <name evidence="2" type="ORF">SLAVMIC_00399</name>
</gene>
<dbReference type="InterPro" id="IPR004274">
    <property type="entry name" value="FCP1_dom"/>
</dbReference>
<accession>A0A8D9C8V4</accession>
<name>A0A8D9C8V4_9VIRU</name>
<dbReference type="PROSITE" id="PS50969">
    <property type="entry name" value="FCP1"/>
    <property type="match status" value="1"/>
</dbReference>
<dbReference type="SUPFAM" id="SSF56784">
    <property type="entry name" value="HAD-like"/>
    <property type="match status" value="1"/>
</dbReference>
<dbReference type="SMART" id="SM00577">
    <property type="entry name" value="CPDc"/>
    <property type="match status" value="1"/>
</dbReference>
<dbReference type="InterPro" id="IPR036412">
    <property type="entry name" value="HAD-like_sf"/>
</dbReference>
<dbReference type="Pfam" id="PF03031">
    <property type="entry name" value="NIF"/>
    <property type="match status" value="1"/>
</dbReference>
<evidence type="ECO:0000313" key="2">
    <source>
        <dbReference type="EMBL" id="CAG7580406.1"/>
    </source>
</evidence>
<organism evidence="2">
    <name type="scientific">uncultured marine phage</name>
    <dbReference type="NCBI Taxonomy" id="707152"/>
    <lineage>
        <taxon>Viruses</taxon>
        <taxon>environmental samples</taxon>
    </lineage>
</organism>
<reference evidence="2" key="1">
    <citation type="submission" date="2021-06" db="EMBL/GenBank/DDBJ databases">
        <authorList>
            <person name="Gannon L."/>
            <person name="Redgwell R T."/>
            <person name="Michniewski S."/>
            <person name="Harrison D C."/>
            <person name="Millard A."/>
        </authorList>
    </citation>
    <scope>NUCLEOTIDE SEQUENCE</scope>
</reference>
<dbReference type="PANTHER" id="PTHR12210">
    <property type="entry name" value="DULLARD PROTEIN PHOSPHATASE"/>
    <property type="match status" value="1"/>
</dbReference>
<dbReference type="InterPro" id="IPR023214">
    <property type="entry name" value="HAD_sf"/>
</dbReference>
<sequence>MEDKDSLLILDLDETLIHSVDVRRETPSFDHMKRAFRILNGKVLTVKRPHLDVFLEYAFKNFNVGVWTAAGEQYATEILDNIGIDIDKLEFFYSEKNCTPKYHYSNYGREADIVYFKHLNKLKKKGYDLNRTLMVDDKPVGLKNNYGNLIPIKPYFGQEDDQLLRLIDYLDVIRFRDNFRRIEKRGWSN</sequence>
<evidence type="ECO:0000259" key="1">
    <source>
        <dbReference type="PROSITE" id="PS50969"/>
    </source>
</evidence>
<dbReference type="EMBL" id="OU342829">
    <property type="protein sequence ID" value="CAG7580406.1"/>
    <property type="molecule type" value="Genomic_DNA"/>
</dbReference>
<dbReference type="Gene3D" id="3.40.50.1000">
    <property type="entry name" value="HAD superfamily/HAD-like"/>
    <property type="match status" value="1"/>
</dbReference>
<feature type="domain" description="FCP1 homology" evidence="1">
    <location>
        <begin position="1"/>
        <end position="173"/>
    </location>
</feature>